<reference evidence="1 2" key="1">
    <citation type="journal article" date="2015" name="Genome Announc.">
        <title>Draft Genome Sequence of Clostridium tyrobutyricum Strain DIVETGP, Isolated from Cow's Milk for Grana Padano Production.</title>
        <authorList>
            <person name="Soggiu A."/>
            <person name="Piras C."/>
            <person name="Gaiarsa S."/>
            <person name="Sassera D."/>
            <person name="Roncada P."/>
            <person name="Bendixen E."/>
            <person name="Brasca M."/>
            <person name="Bonizzi L."/>
        </authorList>
    </citation>
    <scope>NUCLEOTIDE SEQUENCE [LARGE SCALE GENOMIC DNA]</scope>
    <source>
        <strain evidence="1 2">DIVETGP</strain>
    </source>
</reference>
<protein>
    <submittedName>
        <fullName evidence="1">Uncharacterized protein</fullName>
    </submittedName>
</protein>
<dbReference type="AlphaFoldDB" id="W6NFM7"/>
<dbReference type="EMBL" id="CBXI010000013">
    <property type="protein sequence ID" value="CDL90887.1"/>
    <property type="molecule type" value="Genomic_DNA"/>
</dbReference>
<keyword evidence="2" id="KW-1185">Reference proteome</keyword>
<dbReference type="Proteomes" id="UP000019482">
    <property type="component" value="Unassembled WGS sequence"/>
</dbReference>
<organism evidence="1 2">
    <name type="scientific">Clostridium tyrobutyricum DIVETGP</name>
    <dbReference type="NCBI Taxonomy" id="1408889"/>
    <lineage>
        <taxon>Bacteria</taxon>
        <taxon>Bacillati</taxon>
        <taxon>Bacillota</taxon>
        <taxon>Clostridia</taxon>
        <taxon>Eubacteriales</taxon>
        <taxon>Clostridiaceae</taxon>
        <taxon>Clostridium</taxon>
    </lineage>
</organism>
<sequence length="38" mass="4436">MILRYVNGLSWEQVAVSVNPYVSGESVRKSHDRFLKRN</sequence>
<evidence type="ECO:0000313" key="1">
    <source>
        <dbReference type="EMBL" id="CDL90887.1"/>
    </source>
</evidence>
<evidence type="ECO:0000313" key="2">
    <source>
        <dbReference type="Proteomes" id="UP000019482"/>
    </source>
</evidence>
<comment type="caution">
    <text evidence="1">The sequence shown here is derived from an EMBL/GenBank/DDBJ whole genome shotgun (WGS) entry which is preliminary data.</text>
</comment>
<accession>W6NFM7</accession>
<name>W6NFM7_CLOTY</name>
<gene>
    <name evidence="1" type="ORF">CTDIVETGP_0957</name>
</gene>
<proteinExistence type="predicted"/>